<keyword evidence="2" id="KW-1185">Reference proteome</keyword>
<proteinExistence type="predicted"/>
<protein>
    <submittedName>
        <fullName evidence="1">Uncharacterized protein</fullName>
    </submittedName>
</protein>
<name>A0A397TMA4_9GLOM</name>
<gene>
    <name evidence="1" type="ORF">C1645_813287</name>
</gene>
<evidence type="ECO:0000313" key="2">
    <source>
        <dbReference type="Proteomes" id="UP000265703"/>
    </source>
</evidence>
<dbReference type="OrthoDB" id="2440164at2759"/>
<dbReference type="Proteomes" id="UP000265703">
    <property type="component" value="Unassembled WGS sequence"/>
</dbReference>
<organism evidence="1 2">
    <name type="scientific">Glomus cerebriforme</name>
    <dbReference type="NCBI Taxonomy" id="658196"/>
    <lineage>
        <taxon>Eukaryota</taxon>
        <taxon>Fungi</taxon>
        <taxon>Fungi incertae sedis</taxon>
        <taxon>Mucoromycota</taxon>
        <taxon>Glomeromycotina</taxon>
        <taxon>Glomeromycetes</taxon>
        <taxon>Glomerales</taxon>
        <taxon>Glomeraceae</taxon>
        <taxon>Glomus</taxon>
    </lineage>
</organism>
<dbReference type="EMBL" id="QKYT01000021">
    <property type="protein sequence ID" value="RIA98056.1"/>
    <property type="molecule type" value="Genomic_DNA"/>
</dbReference>
<sequence length="57" mass="6978">MEWFEYYYIRGRVKCISRSGNIIQNFVEAWHRKWEVLVSSAHVSVFKIIMEIQKEQN</sequence>
<comment type="caution">
    <text evidence="1">The sequence shown here is derived from an EMBL/GenBank/DDBJ whole genome shotgun (WGS) entry which is preliminary data.</text>
</comment>
<reference evidence="1 2" key="1">
    <citation type="submission" date="2018-06" db="EMBL/GenBank/DDBJ databases">
        <title>Comparative genomics reveals the genomic features of Rhizophagus irregularis, R. cerebriforme, R. diaphanum and Gigaspora rosea, and their symbiotic lifestyle signature.</title>
        <authorList>
            <person name="Morin E."/>
            <person name="San Clemente H."/>
            <person name="Chen E.C.H."/>
            <person name="De La Providencia I."/>
            <person name="Hainaut M."/>
            <person name="Kuo A."/>
            <person name="Kohler A."/>
            <person name="Murat C."/>
            <person name="Tang N."/>
            <person name="Roy S."/>
            <person name="Loubradou J."/>
            <person name="Henrissat B."/>
            <person name="Grigoriev I.V."/>
            <person name="Corradi N."/>
            <person name="Roux C."/>
            <person name="Martin F.M."/>
        </authorList>
    </citation>
    <scope>NUCLEOTIDE SEQUENCE [LARGE SCALE GENOMIC DNA]</scope>
    <source>
        <strain evidence="1 2">DAOM 227022</strain>
    </source>
</reference>
<evidence type="ECO:0000313" key="1">
    <source>
        <dbReference type="EMBL" id="RIA98056.1"/>
    </source>
</evidence>
<dbReference type="AlphaFoldDB" id="A0A397TMA4"/>
<accession>A0A397TMA4</accession>